<dbReference type="GO" id="GO:0007018">
    <property type="term" value="P:microtubule-based movement"/>
    <property type="evidence" value="ECO:0007669"/>
    <property type="project" value="InterPro"/>
</dbReference>
<evidence type="ECO:0000259" key="1">
    <source>
        <dbReference type="Pfam" id="PF08385"/>
    </source>
</evidence>
<dbReference type="STRING" id="30066.A0A182UNG4"/>
<dbReference type="VEuPathDB" id="VectorBase:AMEM000901"/>
<dbReference type="GO" id="GO:0045505">
    <property type="term" value="F:dynein intermediate chain binding"/>
    <property type="evidence" value="ECO:0007669"/>
    <property type="project" value="InterPro"/>
</dbReference>
<organism evidence="2 3">
    <name type="scientific">Anopheles merus</name>
    <name type="common">Mosquito</name>
    <dbReference type="NCBI Taxonomy" id="30066"/>
    <lineage>
        <taxon>Eukaryota</taxon>
        <taxon>Metazoa</taxon>
        <taxon>Ecdysozoa</taxon>
        <taxon>Arthropoda</taxon>
        <taxon>Hexapoda</taxon>
        <taxon>Insecta</taxon>
        <taxon>Pterygota</taxon>
        <taxon>Neoptera</taxon>
        <taxon>Endopterygota</taxon>
        <taxon>Diptera</taxon>
        <taxon>Nematocera</taxon>
        <taxon>Culicoidea</taxon>
        <taxon>Culicidae</taxon>
        <taxon>Anophelinae</taxon>
        <taxon>Anopheles</taxon>
    </lineage>
</organism>
<name>A0A182UNG4_ANOME</name>
<dbReference type="InterPro" id="IPR026983">
    <property type="entry name" value="DHC"/>
</dbReference>
<keyword evidence="3" id="KW-1185">Reference proteome</keyword>
<dbReference type="Proteomes" id="UP000075903">
    <property type="component" value="Unassembled WGS sequence"/>
</dbReference>
<dbReference type="Pfam" id="PF08385">
    <property type="entry name" value="DHC_N1"/>
    <property type="match status" value="1"/>
</dbReference>
<dbReference type="AlphaFoldDB" id="A0A182UNG4"/>
<proteinExistence type="predicted"/>
<feature type="domain" description="Dynein heavy chain tail" evidence="1">
    <location>
        <begin position="3"/>
        <end position="193"/>
    </location>
</feature>
<dbReference type="PANTHER" id="PTHR46532:SF11">
    <property type="entry name" value="DYNEIN AXONEMAL HEAVY CHAIN 12"/>
    <property type="match status" value="1"/>
</dbReference>
<dbReference type="EnsemblMetazoa" id="AMEM000901-RA">
    <property type="protein sequence ID" value="AMEM000901-PA"/>
    <property type="gene ID" value="AMEM000901"/>
</dbReference>
<dbReference type="GO" id="GO:0005858">
    <property type="term" value="C:axonemal dynein complex"/>
    <property type="evidence" value="ECO:0007669"/>
    <property type="project" value="TreeGrafter"/>
</dbReference>
<dbReference type="GO" id="GO:0051959">
    <property type="term" value="F:dynein light intermediate chain binding"/>
    <property type="evidence" value="ECO:0007669"/>
    <property type="project" value="InterPro"/>
</dbReference>
<reference evidence="2" key="1">
    <citation type="submission" date="2020-05" db="UniProtKB">
        <authorList>
            <consortium name="EnsemblMetazoa"/>
        </authorList>
    </citation>
    <scope>IDENTIFICATION</scope>
    <source>
        <strain evidence="2">MAF</strain>
    </source>
</reference>
<evidence type="ECO:0000313" key="2">
    <source>
        <dbReference type="EnsemblMetazoa" id="AMEM000901-PA"/>
    </source>
</evidence>
<sequence length="193" mass="22025">MKNSLEGIIIKWACQINDVLKEDSSQAFKDGRHPTPVEEISFWESRQKNLRNIYAQLTEPKARQIGVILEGIDSVYSSSFKKTFKHVVQAVHEADDISLYLKPLRKTFETFESTDFTDSADMISPMLHLVCLVWANSCYYGINSRLVILFKMISNMMIAEASKSLDPGSLFQGEVDESLIKISQIIDSLEFYK</sequence>
<evidence type="ECO:0000313" key="3">
    <source>
        <dbReference type="Proteomes" id="UP000075903"/>
    </source>
</evidence>
<dbReference type="VEuPathDB" id="VectorBase:AMEM21_000508"/>
<protein>
    <recommendedName>
        <fullName evidence="1">Dynein heavy chain tail domain-containing protein</fullName>
    </recommendedName>
</protein>
<accession>A0A182UNG4</accession>
<dbReference type="PANTHER" id="PTHR46532">
    <property type="entry name" value="MALE FERTILITY FACTOR KL5"/>
    <property type="match status" value="1"/>
</dbReference>
<dbReference type="InterPro" id="IPR013594">
    <property type="entry name" value="Dynein_heavy_tail"/>
</dbReference>